<protein>
    <recommendedName>
        <fullName evidence="1">Glycosyltransferase subfamily 4-like N-terminal domain-containing protein</fullName>
    </recommendedName>
</protein>
<dbReference type="CDD" id="cd03794">
    <property type="entry name" value="GT4_WbuB-like"/>
    <property type="match status" value="1"/>
</dbReference>
<accession>A0A1D8JJ96</accession>
<proteinExistence type="predicted"/>
<sequence length="410" mass="47348">MNIWIFNHYAVGPGSAGFTRHYDLAKELVQKNIEVTIIASSFNYQTRVEEREYKRNEWYQIEVVNGVRFVWLKTVKYKKNDYKRIINMFEYSFKSFFVKNKLNDNPTHVIGSLMHPFAAIAGAKVAKNKKALFIFEERDLWPQSMIDLGSVSPNSLKVRVLKRIEKWLINSADKVLLLFDKAKKYMIDNGVPEEKLMVVSNGVALDNYEKSYEQLPSSVQQIFDKVKGKFIVVYTGAHGMANNLDMVLDSAKELLNKKENDIHFILLGNGVHKENLLKRQLEEDIENVTFLEPINKDYIPSFLNKADVGLLPLHDSPVFNWGISPNKMYDYMAAKLPVIILTDIEEDALHESNPSILIRKNQSANLVRKLIALNNDHRQAEELGELGYQFISEHCSWEVLSNQFLKQLNE</sequence>
<dbReference type="EMBL" id="CP017560">
    <property type="protein sequence ID" value="AOV08778.1"/>
    <property type="molecule type" value="Genomic_DNA"/>
</dbReference>
<reference evidence="2 3" key="1">
    <citation type="submission" date="2016-09" db="EMBL/GenBank/DDBJ databases">
        <title>Complete genome sequence of the Lysinibacillus sphaericus LMG 22257, a specie of Bacillus with ureolytic activity that can effectively biodeposit calcium carbonate.</title>
        <authorList>
            <person name="Yan W."/>
        </authorList>
    </citation>
    <scope>NUCLEOTIDE SEQUENCE [LARGE SCALE GENOMIC DNA]</scope>
    <source>
        <strain evidence="2 3">LMG 22257</strain>
    </source>
</reference>
<evidence type="ECO:0000313" key="3">
    <source>
        <dbReference type="Proteomes" id="UP000185746"/>
    </source>
</evidence>
<dbReference type="RefSeq" id="WP_082295119.1">
    <property type="nucleotide sequence ID" value="NZ_CP017560.1"/>
</dbReference>
<dbReference type="SUPFAM" id="SSF53756">
    <property type="entry name" value="UDP-Glycosyltransferase/glycogen phosphorylase"/>
    <property type="match status" value="1"/>
</dbReference>
<organism evidence="2 3">
    <name type="scientific">Sporosarcina ureilytica</name>
    <dbReference type="NCBI Taxonomy" id="298596"/>
    <lineage>
        <taxon>Bacteria</taxon>
        <taxon>Bacillati</taxon>
        <taxon>Bacillota</taxon>
        <taxon>Bacilli</taxon>
        <taxon>Bacillales</taxon>
        <taxon>Caryophanaceae</taxon>
        <taxon>Sporosarcina</taxon>
    </lineage>
</organism>
<feature type="domain" description="Glycosyltransferase subfamily 4-like N-terminal" evidence="1">
    <location>
        <begin position="22"/>
        <end position="206"/>
    </location>
</feature>
<dbReference type="Pfam" id="PF13692">
    <property type="entry name" value="Glyco_trans_1_4"/>
    <property type="match status" value="1"/>
</dbReference>
<evidence type="ECO:0000259" key="1">
    <source>
        <dbReference type="Pfam" id="PF13439"/>
    </source>
</evidence>
<dbReference type="PANTHER" id="PTHR12526">
    <property type="entry name" value="GLYCOSYLTRANSFERASE"/>
    <property type="match status" value="1"/>
</dbReference>
<dbReference type="Proteomes" id="UP000185746">
    <property type="component" value="Chromosome"/>
</dbReference>
<dbReference type="InterPro" id="IPR028098">
    <property type="entry name" value="Glyco_trans_4-like_N"/>
</dbReference>
<evidence type="ECO:0000313" key="2">
    <source>
        <dbReference type="EMBL" id="AOV08778.1"/>
    </source>
</evidence>
<dbReference type="Gene3D" id="3.40.50.2000">
    <property type="entry name" value="Glycogen Phosphorylase B"/>
    <property type="match status" value="2"/>
</dbReference>
<gene>
    <name evidence="2" type="ORF">BI350_15320</name>
</gene>
<dbReference type="KEGG" id="surl:BI350_15320"/>
<dbReference type="AlphaFoldDB" id="A0A1D8JJ96"/>
<dbReference type="PANTHER" id="PTHR12526:SF622">
    <property type="entry name" value="GLYCOSYLTRANSFERASE (GROUP I)"/>
    <property type="match status" value="1"/>
</dbReference>
<dbReference type="Pfam" id="PF13439">
    <property type="entry name" value="Glyco_transf_4"/>
    <property type="match status" value="1"/>
</dbReference>
<keyword evidence="3" id="KW-1185">Reference proteome</keyword>
<name>A0A1D8JJ96_9BACL</name>